<evidence type="ECO:0000259" key="13">
    <source>
        <dbReference type="PROSITE" id="PS51709"/>
    </source>
</evidence>
<dbReference type="SUPFAM" id="SSF116878">
    <property type="entry name" value="TrmE connector domain"/>
    <property type="match status" value="1"/>
</dbReference>
<dbReference type="NCBIfam" id="TIGR00231">
    <property type="entry name" value="small_GTP"/>
    <property type="match status" value="1"/>
</dbReference>
<dbReference type="GO" id="GO:0046872">
    <property type="term" value="F:metal ion binding"/>
    <property type="evidence" value="ECO:0007669"/>
    <property type="project" value="UniProtKB-KW"/>
</dbReference>
<accession>A0A1I3BA64</accession>
<dbReference type="Pfam" id="PF10396">
    <property type="entry name" value="TrmE_N"/>
    <property type="match status" value="1"/>
</dbReference>
<dbReference type="FunFam" id="3.40.50.300:FF:000249">
    <property type="entry name" value="tRNA modification GTPase MnmE"/>
    <property type="match status" value="1"/>
</dbReference>
<dbReference type="STRING" id="442341.SAMN04487959_10651"/>
<evidence type="ECO:0000256" key="8">
    <source>
        <dbReference type="ARBA" id="ARBA00022842"/>
    </source>
</evidence>
<dbReference type="GO" id="GO:0002098">
    <property type="term" value="P:tRNA wobble uridine modification"/>
    <property type="evidence" value="ECO:0007669"/>
    <property type="project" value="TreeGrafter"/>
</dbReference>
<feature type="binding site" evidence="11">
    <location>
        <begin position="274"/>
        <end position="277"/>
    </location>
    <ligand>
        <name>GTP</name>
        <dbReference type="ChEBI" id="CHEBI:37565"/>
    </ligand>
</feature>
<dbReference type="SUPFAM" id="SSF52540">
    <property type="entry name" value="P-loop containing nucleoside triphosphate hydrolases"/>
    <property type="match status" value="1"/>
</dbReference>
<dbReference type="PANTHER" id="PTHR42714">
    <property type="entry name" value="TRNA MODIFICATION GTPASE GTPBP3"/>
    <property type="match status" value="1"/>
</dbReference>
<feature type="binding site" evidence="11">
    <location>
        <position position="255"/>
    </location>
    <ligand>
        <name>Mg(2+)</name>
        <dbReference type="ChEBI" id="CHEBI:18420"/>
    </ligand>
</feature>
<feature type="binding site" evidence="11">
    <location>
        <position position="251"/>
    </location>
    <ligand>
        <name>K(+)</name>
        <dbReference type="ChEBI" id="CHEBI:29103"/>
    </ligand>
</feature>
<proteinExistence type="inferred from homology"/>
<feature type="binding site" evidence="11">
    <location>
        <position position="28"/>
    </location>
    <ligand>
        <name>(6S)-5-formyl-5,6,7,8-tetrahydrofolate</name>
        <dbReference type="ChEBI" id="CHEBI:57457"/>
    </ligand>
</feature>
<evidence type="ECO:0000256" key="9">
    <source>
        <dbReference type="ARBA" id="ARBA00022958"/>
    </source>
</evidence>
<dbReference type="Gene3D" id="1.20.120.430">
    <property type="entry name" value="tRNA modification GTPase MnmE domain 2"/>
    <property type="match status" value="1"/>
</dbReference>
<dbReference type="Pfam" id="PF01926">
    <property type="entry name" value="MMR_HSR1"/>
    <property type="match status" value="1"/>
</dbReference>
<evidence type="ECO:0000256" key="2">
    <source>
        <dbReference type="ARBA" id="ARBA00011043"/>
    </source>
</evidence>
<dbReference type="InterPro" id="IPR027266">
    <property type="entry name" value="TrmE/GcvT-like"/>
</dbReference>
<reference evidence="14 15" key="1">
    <citation type="submission" date="2016-10" db="EMBL/GenBank/DDBJ databases">
        <authorList>
            <person name="de Groot N.N."/>
        </authorList>
    </citation>
    <scope>NUCLEOTIDE SEQUENCE [LARGE SCALE GENOMIC DNA]</scope>
    <source>
        <strain evidence="14 15">CGMCC 1.6848</strain>
    </source>
</reference>
<keyword evidence="15" id="KW-1185">Reference proteome</keyword>
<dbReference type="NCBIfam" id="NF003661">
    <property type="entry name" value="PRK05291.1-3"/>
    <property type="match status" value="1"/>
</dbReference>
<dbReference type="Gene3D" id="3.30.1360.120">
    <property type="entry name" value="Probable tRNA modification gtpase trme, domain 1"/>
    <property type="match status" value="1"/>
</dbReference>
<dbReference type="HAMAP" id="MF_00379">
    <property type="entry name" value="GTPase_MnmE"/>
    <property type="match status" value="1"/>
</dbReference>
<dbReference type="InterPro" id="IPR005225">
    <property type="entry name" value="Small_GTP-bd"/>
</dbReference>
<evidence type="ECO:0000256" key="1">
    <source>
        <dbReference type="ARBA" id="ARBA00004496"/>
    </source>
</evidence>
<dbReference type="PROSITE" id="PS51709">
    <property type="entry name" value="G_TRME"/>
    <property type="match status" value="1"/>
</dbReference>
<dbReference type="InterPro" id="IPR006073">
    <property type="entry name" value="GTP-bd"/>
</dbReference>
<evidence type="ECO:0000313" key="14">
    <source>
        <dbReference type="EMBL" id="SFH58601.1"/>
    </source>
</evidence>
<evidence type="ECO:0000256" key="5">
    <source>
        <dbReference type="ARBA" id="ARBA00022723"/>
    </source>
</evidence>
<evidence type="ECO:0000256" key="11">
    <source>
        <dbReference type="HAMAP-Rule" id="MF_00379"/>
    </source>
</evidence>
<keyword evidence="6 11" id="KW-0547">Nucleotide-binding</keyword>
<dbReference type="EC" id="3.6.-.-" evidence="11"/>
<feature type="binding site" evidence="11">
    <location>
        <begin position="230"/>
        <end position="235"/>
    </location>
    <ligand>
        <name>GTP</name>
        <dbReference type="ChEBI" id="CHEBI:37565"/>
    </ligand>
</feature>
<dbReference type="GO" id="GO:0005829">
    <property type="term" value="C:cytosol"/>
    <property type="evidence" value="ECO:0007669"/>
    <property type="project" value="TreeGrafter"/>
</dbReference>
<feature type="binding site" evidence="11">
    <location>
        <position position="230"/>
    </location>
    <ligand>
        <name>K(+)</name>
        <dbReference type="ChEBI" id="CHEBI:29103"/>
    </ligand>
</feature>
<dbReference type="InterPro" id="IPR025867">
    <property type="entry name" value="MnmE_helical"/>
</dbReference>
<dbReference type="Proteomes" id="UP000199040">
    <property type="component" value="Unassembled WGS sequence"/>
</dbReference>
<dbReference type="CDD" id="cd04164">
    <property type="entry name" value="trmE"/>
    <property type="match status" value="1"/>
</dbReference>
<dbReference type="Pfam" id="PF12631">
    <property type="entry name" value="MnmE_helical"/>
    <property type="match status" value="1"/>
</dbReference>
<feature type="binding site" evidence="11">
    <location>
        <begin position="249"/>
        <end position="255"/>
    </location>
    <ligand>
        <name>GTP</name>
        <dbReference type="ChEBI" id="CHEBI:37565"/>
    </ligand>
</feature>
<keyword evidence="5 11" id="KW-0479">Metal-binding</keyword>
<keyword evidence="10 11" id="KW-0342">GTP-binding</keyword>
<dbReference type="EMBL" id="FOPY01000006">
    <property type="protein sequence ID" value="SFH58601.1"/>
    <property type="molecule type" value="Genomic_DNA"/>
</dbReference>
<feature type="binding site" evidence="11">
    <location>
        <position position="249"/>
    </location>
    <ligand>
        <name>K(+)</name>
        <dbReference type="ChEBI" id="CHEBI:29103"/>
    </ligand>
</feature>
<name>A0A1I3BA64_9GAMM</name>
<feature type="binding site" evidence="11">
    <location>
        <position position="458"/>
    </location>
    <ligand>
        <name>(6S)-5-formyl-5,6,7,8-tetrahydrofolate</name>
        <dbReference type="ChEBI" id="CHEBI:57457"/>
    </ligand>
</feature>
<dbReference type="InterPro" id="IPR004520">
    <property type="entry name" value="GTPase_MnmE"/>
</dbReference>
<keyword evidence="7 11" id="KW-0378">Hydrolase</keyword>
<dbReference type="GO" id="GO:0005525">
    <property type="term" value="F:GTP binding"/>
    <property type="evidence" value="ECO:0007669"/>
    <property type="project" value="UniProtKB-UniRule"/>
</dbReference>
<evidence type="ECO:0000256" key="4">
    <source>
        <dbReference type="ARBA" id="ARBA00022694"/>
    </source>
</evidence>
<dbReference type="InterPro" id="IPR031168">
    <property type="entry name" value="G_TrmE"/>
</dbReference>
<comment type="function">
    <text evidence="11">Exhibits a very high intrinsic GTPase hydrolysis rate. Involved in the addition of a carboxymethylaminomethyl (cmnm) group at the wobble position (U34) of certain tRNAs, forming tRNA-cmnm(5)s(2)U34.</text>
</comment>
<evidence type="ECO:0000256" key="12">
    <source>
        <dbReference type="RuleBase" id="RU003313"/>
    </source>
</evidence>
<keyword evidence="3 11" id="KW-0963">Cytoplasm</keyword>
<keyword evidence="9 11" id="KW-0630">Potassium</keyword>
<dbReference type="InterPro" id="IPR018948">
    <property type="entry name" value="GTP-bd_TrmE_N"/>
</dbReference>
<comment type="subunit">
    <text evidence="11">Homodimer. Heterotetramer of two MnmE and two MnmG subunits.</text>
</comment>
<sequence length="458" mass="49248">MPDSPLYTQDTIAALATPSGRGGVGIVRVSGPASREIASQVLGHCPAPRHAHYGPFAGHDDRIIDEGIALYFSGPNSFTGEDVLELQGHGGPVIMDLLLERCIQLGARLARPGEFSERAFLNDKLDLAQAEAIADLIDASSRAAAENALRSLQGEFSQRVTALVERLVELRMYVEAAIDFPEEEIDFLADGKVAAMLDEVRQELARVRAAAGQGSLMREGMSVVIAGRPNAGKSSLLNALTEQDTAIVTDIEGTTRDVLREHIHIDGMPLHIIDTAGLRDTPDAVEQIGVARAWAEIEKADRVLLLVDAAATQATDPMAIWPEFVARLPDPSRLTLVRNKIDASHEASGIDLSTTPPTLRLSARTGAGVDNLKEHLKDVMGYRTTTEGRFSARRRHLDALDRAEDALANGEAQLQGYGAGELLAEDLRDAQQALGEITGEFSADDLLGKIFGEFCIGK</sequence>
<feature type="binding site" evidence="11">
    <location>
        <begin position="362"/>
        <end position="364"/>
    </location>
    <ligand>
        <name>GTP</name>
        <dbReference type="ChEBI" id="CHEBI:37565"/>
    </ligand>
</feature>
<organism evidence="14 15">
    <name type="scientific">Modicisalibacter xianhensis</name>
    <dbReference type="NCBI Taxonomy" id="442341"/>
    <lineage>
        <taxon>Bacteria</taxon>
        <taxon>Pseudomonadati</taxon>
        <taxon>Pseudomonadota</taxon>
        <taxon>Gammaproteobacteria</taxon>
        <taxon>Oceanospirillales</taxon>
        <taxon>Halomonadaceae</taxon>
        <taxon>Modicisalibacter</taxon>
    </lineage>
</organism>
<feature type="domain" description="TrmE-type G" evidence="13">
    <location>
        <begin position="220"/>
        <end position="381"/>
    </location>
</feature>
<evidence type="ECO:0000256" key="3">
    <source>
        <dbReference type="ARBA" id="ARBA00022490"/>
    </source>
</evidence>
<comment type="caution">
    <text evidence="11">Lacks conserved residue(s) required for the propagation of feature annotation.</text>
</comment>
<evidence type="ECO:0000256" key="6">
    <source>
        <dbReference type="ARBA" id="ARBA00022741"/>
    </source>
</evidence>
<dbReference type="AlphaFoldDB" id="A0A1I3BA64"/>
<dbReference type="Gene3D" id="3.40.50.300">
    <property type="entry name" value="P-loop containing nucleotide triphosphate hydrolases"/>
    <property type="match status" value="1"/>
</dbReference>
<feature type="binding site" evidence="11">
    <location>
        <position position="234"/>
    </location>
    <ligand>
        <name>Mg(2+)</name>
        <dbReference type="ChEBI" id="CHEBI:18420"/>
    </ligand>
</feature>
<feature type="binding site" evidence="11">
    <location>
        <position position="254"/>
    </location>
    <ligand>
        <name>K(+)</name>
        <dbReference type="ChEBI" id="CHEBI:29103"/>
    </ligand>
</feature>
<comment type="cofactor">
    <cofactor evidence="11">
        <name>K(+)</name>
        <dbReference type="ChEBI" id="CHEBI:29103"/>
    </cofactor>
    <text evidence="11">Binds 1 potassium ion per subunit.</text>
</comment>
<dbReference type="CDD" id="cd14858">
    <property type="entry name" value="TrmE_N"/>
    <property type="match status" value="1"/>
</dbReference>
<evidence type="ECO:0000256" key="7">
    <source>
        <dbReference type="ARBA" id="ARBA00022801"/>
    </source>
</evidence>
<evidence type="ECO:0000256" key="10">
    <source>
        <dbReference type="ARBA" id="ARBA00023134"/>
    </source>
</evidence>
<evidence type="ECO:0000313" key="15">
    <source>
        <dbReference type="Proteomes" id="UP000199040"/>
    </source>
</evidence>
<dbReference type="PANTHER" id="PTHR42714:SF2">
    <property type="entry name" value="TRNA MODIFICATION GTPASE GTPBP3, MITOCHONDRIAL"/>
    <property type="match status" value="1"/>
</dbReference>
<keyword evidence="8 11" id="KW-0460">Magnesium</keyword>
<keyword evidence="4 11" id="KW-0819">tRNA processing</keyword>
<gene>
    <name evidence="11" type="primary">mnmE</name>
    <name evidence="11" type="synonym">trmE</name>
    <name evidence="14" type="ORF">SAMN04487959_10651</name>
</gene>
<dbReference type="RefSeq" id="WP_092845619.1">
    <property type="nucleotide sequence ID" value="NZ_FOPY01000006.1"/>
</dbReference>
<protein>
    <recommendedName>
        <fullName evidence="11">tRNA modification GTPase MnmE</fullName>
        <ecNumber evidence="11">3.6.-.-</ecNumber>
    </recommendedName>
</protein>
<feature type="binding site" evidence="11">
    <location>
        <position position="85"/>
    </location>
    <ligand>
        <name>(6S)-5-formyl-5,6,7,8-tetrahydrofolate</name>
        <dbReference type="ChEBI" id="CHEBI:57457"/>
    </ligand>
</feature>
<comment type="similarity">
    <text evidence="2 11 12">Belongs to the TRAFAC class TrmE-Era-EngA-EngB-Septin-like GTPase superfamily. TrmE GTPase family.</text>
</comment>
<dbReference type="InterPro" id="IPR027417">
    <property type="entry name" value="P-loop_NTPase"/>
</dbReference>
<dbReference type="FunFam" id="3.30.1360.120:FF:000001">
    <property type="entry name" value="tRNA modification GTPase MnmE"/>
    <property type="match status" value="1"/>
</dbReference>
<dbReference type="GO" id="GO:0030488">
    <property type="term" value="P:tRNA methylation"/>
    <property type="evidence" value="ECO:0007669"/>
    <property type="project" value="TreeGrafter"/>
</dbReference>
<dbReference type="GO" id="GO:0003924">
    <property type="term" value="F:GTPase activity"/>
    <property type="evidence" value="ECO:0007669"/>
    <property type="project" value="UniProtKB-UniRule"/>
</dbReference>
<comment type="subcellular location">
    <subcellularLocation>
        <location evidence="1 11">Cytoplasm</location>
    </subcellularLocation>
</comment>
<dbReference type="InterPro" id="IPR027368">
    <property type="entry name" value="MnmE_dom2"/>
</dbReference>
<dbReference type="NCBIfam" id="TIGR00450">
    <property type="entry name" value="mnmE_trmE_thdF"/>
    <property type="match status" value="1"/>
</dbReference>
<feature type="binding site" evidence="11">
    <location>
        <position position="124"/>
    </location>
    <ligand>
        <name>(6S)-5-formyl-5,6,7,8-tetrahydrofolate</name>
        <dbReference type="ChEBI" id="CHEBI:57457"/>
    </ligand>
</feature>